<evidence type="ECO:0000313" key="4">
    <source>
        <dbReference type="Proteomes" id="UP000023152"/>
    </source>
</evidence>
<protein>
    <submittedName>
        <fullName evidence="3">Uncharacterized protein</fullName>
    </submittedName>
</protein>
<dbReference type="Proteomes" id="UP000023152">
    <property type="component" value="Unassembled WGS sequence"/>
</dbReference>
<organism evidence="3 4">
    <name type="scientific">Reticulomyxa filosa</name>
    <dbReference type="NCBI Taxonomy" id="46433"/>
    <lineage>
        <taxon>Eukaryota</taxon>
        <taxon>Sar</taxon>
        <taxon>Rhizaria</taxon>
        <taxon>Retaria</taxon>
        <taxon>Foraminifera</taxon>
        <taxon>Monothalamids</taxon>
        <taxon>Reticulomyxidae</taxon>
        <taxon>Reticulomyxa</taxon>
    </lineage>
</organism>
<keyword evidence="4" id="KW-1185">Reference proteome</keyword>
<feature type="coiled-coil region" evidence="1">
    <location>
        <begin position="121"/>
        <end position="165"/>
    </location>
</feature>
<reference evidence="3 4" key="1">
    <citation type="journal article" date="2013" name="Curr. Biol.">
        <title>The Genome of the Foraminiferan Reticulomyxa filosa.</title>
        <authorList>
            <person name="Glockner G."/>
            <person name="Hulsmann N."/>
            <person name="Schleicher M."/>
            <person name="Noegel A.A."/>
            <person name="Eichinger L."/>
            <person name="Gallinger C."/>
            <person name="Pawlowski J."/>
            <person name="Sierra R."/>
            <person name="Euteneuer U."/>
            <person name="Pillet L."/>
            <person name="Moustafa A."/>
            <person name="Platzer M."/>
            <person name="Groth M."/>
            <person name="Szafranski K."/>
            <person name="Schliwa M."/>
        </authorList>
    </citation>
    <scope>NUCLEOTIDE SEQUENCE [LARGE SCALE GENOMIC DNA]</scope>
</reference>
<comment type="caution">
    <text evidence="3">The sequence shown here is derived from an EMBL/GenBank/DDBJ whole genome shotgun (WGS) entry which is preliminary data.</text>
</comment>
<feature type="non-terminal residue" evidence="3">
    <location>
        <position position="208"/>
    </location>
</feature>
<evidence type="ECO:0000313" key="3">
    <source>
        <dbReference type="EMBL" id="ETO10932.1"/>
    </source>
</evidence>
<evidence type="ECO:0000256" key="2">
    <source>
        <dbReference type="SAM" id="MobiDB-lite"/>
    </source>
</evidence>
<keyword evidence="1" id="KW-0175">Coiled coil</keyword>
<gene>
    <name evidence="3" type="ORF">RFI_26445</name>
</gene>
<evidence type="ECO:0000256" key="1">
    <source>
        <dbReference type="SAM" id="Coils"/>
    </source>
</evidence>
<sequence>IEPVVSTVTPNQSQSSSVNTKAKAKVSINVKNKSSKQVELPEGVGTVLWYLCQLLLRLSSTLATTDEKEEEKERQNDLTPINTETKVVIETILSKCYDLNIPFLNETMTRYWVPPQLLKRQEEVERETKETKRKQKAAKAKAKALKNIKKQKKLFEERNRKVLIEDIGQEEKEQQDLLSSCGVGAEYPCIICRLKQNQNQMALIAFAT</sequence>
<feature type="non-terminal residue" evidence="3">
    <location>
        <position position="1"/>
    </location>
</feature>
<dbReference type="AlphaFoldDB" id="X6MBX7"/>
<feature type="region of interest" description="Disordered" evidence="2">
    <location>
        <begin position="1"/>
        <end position="20"/>
    </location>
</feature>
<dbReference type="EMBL" id="ASPP01022966">
    <property type="protein sequence ID" value="ETO10932.1"/>
    <property type="molecule type" value="Genomic_DNA"/>
</dbReference>
<name>X6MBX7_RETFI</name>
<proteinExistence type="predicted"/>
<accession>X6MBX7</accession>